<dbReference type="AlphaFoldDB" id="A0A9Q1H1N2"/>
<comment type="subcellular location">
    <subcellularLocation>
        <location evidence="1">Membrane</location>
        <topology evidence="1">Multi-pass membrane protein</topology>
    </subcellularLocation>
</comment>
<feature type="transmembrane region" description="Helical" evidence="5">
    <location>
        <begin position="270"/>
        <end position="293"/>
    </location>
</feature>
<feature type="transmembrane region" description="Helical" evidence="5">
    <location>
        <begin position="74"/>
        <end position="92"/>
    </location>
</feature>
<keyword evidence="2 5" id="KW-0812">Transmembrane</keyword>
<dbReference type="GO" id="GO:0008519">
    <property type="term" value="F:ammonium channel activity"/>
    <property type="evidence" value="ECO:0007669"/>
    <property type="project" value="InterPro"/>
</dbReference>
<dbReference type="Gene3D" id="1.10.3430.10">
    <property type="entry name" value="Ammonium transporter AmtB like domains"/>
    <property type="match status" value="2"/>
</dbReference>
<dbReference type="PANTHER" id="PTHR11730:SF58">
    <property type="entry name" value="AMMONIUM TRANSPORTER"/>
    <property type="match status" value="1"/>
</dbReference>
<keyword evidence="4 5" id="KW-0472">Membrane</keyword>
<dbReference type="Pfam" id="PF00909">
    <property type="entry name" value="Ammonium_transp"/>
    <property type="match status" value="2"/>
</dbReference>
<reference evidence="7" key="1">
    <citation type="submission" date="2021-10" db="EMBL/GenBank/DDBJ databases">
        <title>Tropical sea cucumber genome reveals ecological adaptation and Cuvierian tubules defense mechanism.</title>
        <authorList>
            <person name="Chen T."/>
        </authorList>
    </citation>
    <scope>NUCLEOTIDE SEQUENCE</scope>
    <source>
        <strain evidence="7">Nanhai2018</strain>
        <tissue evidence="7">Muscle</tissue>
    </source>
</reference>
<evidence type="ECO:0000256" key="2">
    <source>
        <dbReference type="ARBA" id="ARBA00022692"/>
    </source>
</evidence>
<evidence type="ECO:0000259" key="6">
    <source>
        <dbReference type="Pfam" id="PF00909"/>
    </source>
</evidence>
<name>A0A9Q1H1N2_HOLLE</name>
<protein>
    <submittedName>
        <fullName evidence="7">Ammonium transporter 1 member 3</fullName>
    </submittedName>
</protein>
<comment type="caution">
    <text evidence="7">The sequence shown here is derived from an EMBL/GenBank/DDBJ whole genome shotgun (WGS) entry which is preliminary data.</text>
</comment>
<proteinExistence type="predicted"/>
<dbReference type="InterPro" id="IPR024041">
    <property type="entry name" value="NH4_transpt_AmtB-like_dom"/>
</dbReference>
<organism evidence="7 8">
    <name type="scientific">Holothuria leucospilota</name>
    <name type="common">Black long sea cucumber</name>
    <name type="synonym">Mertensiothuria leucospilota</name>
    <dbReference type="NCBI Taxonomy" id="206669"/>
    <lineage>
        <taxon>Eukaryota</taxon>
        <taxon>Metazoa</taxon>
        <taxon>Echinodermata</taxon>
        <taxon>Eleutherozoa</taxon>
        <taxon>Echinozoa</taxon>
        <taxon>Holothuroidea</taxon>
        <taxon>Aspidochirotacea</taxon>
        <taxon>Aspidochirotida</taxon>
        <taxon>Holothuriidae</taxon>
        <taxon>Holothuria</taxon>
    </lineage>
</organism>
<feature type="transmembrane region" description="Helical" evidence="5">
    <location>
        <begin position="149"/>
        <end position="169"/>
    </location>
</feature>
<gene>
    <name evidence="7" type="ORF">HOLleu_29375</name>
</gene>
<feature type="domain" description="Ammonium transporter AmtB-like" evidence="6">
    <location>
        <begin position="261"/>
        <end position="319"/>
    </location>
</feature>
<evidence type="ECO:0000256" key="3">
    <source>
        <dbReference type="ARBA" id="ARBA00022989"/>
    </source>
</evidence>
<dbReference type="OrthoDB" id="534912at2759"/>
<feature type="transmembrane region" description="Helical" evidence="5">
    <location>
        <begin position="33"/>
        <end position="53"/>
    </location>
</feature>
<accession>A0A9Q1H1N2</accession>
<evidence type="ECO:0000256" key="1">
    <source>
        <dbReference type="ARBA" id="ARBA00004141"/>
    </source>
</evidence>
<evidence type="ECO:0000313" key="7">
    <source>
        <dbReference type="EMBL" id="KAJ8029863.1"/>
    </source>
</evidence>
<keyword evidence="8" id="KW-1185">Reference proteome</keyword>
<sequence>MPSTGVSTNISRLLREEQRGTIVGLDGVQWDDATWILTSAFIIFTMQSGFGLLESGSVSVKNEVNIMVKNAVDVLFGGISYWMLGFGFSAWVDGESNQFMGVSNFFLDADRNDESSGHIYALFFFKTSFATTATTIVSGAMAERTKLEAYIVFSFINTFVYCFPSHWMWSSNENWFRQLGAIDIAGASTVHLVGGVTGLVATIMLGPRTGRFDESGIVSKMGSPTNAVLGLFMLCYVTKRRKFDIVYIINGILGALVSITGLFRGGGFRLLGVQFAVVVVVSVWAAVISFLALKVIDLSIGIRIPLHEELLGADLVEHSVRGSFDKGTGEWYDATGNLVMIIDRSDEDSYKKSIQELRELLSNDCISHSAFGNRNSVCSYRRTLSFKERNRHGDVFRASSCNGKARRRSRTFSTELPELRIISSPQIDADISHQLNEMFEQNDPDVIMTSGEDSK</sequence>
<evidence type="ECO:0000256" key="5">
    <source>
        <dbReference type="SAM" id="Phobius"/>
    </source>
</evidence>
<dbReference type="GO" id="GO:0005886">
    <property type="term" value="C:plasma membrane"/>
    <property type="evidence" value="ECO:0007669"/>
    <property type="project" value="TreeGrafter"/>
</dbReference>
<feature type="transmembrane region" description="Helical" evidence="5">
    <location>
        <begin position="181"/>
        <end position="205"/>
    </location>
</feature>
<dbReference type="SUPFAM" id="SSF111352">
    <property type="entry name" value="Ammonium transporter"/>
    <property type="match status" value="1"/>
</dbReference>
<feature type="transmembrane region" description="Helical" evidence="5">
    <location>
        <begin position="119"/>
        <end position="142"/>
    </location>
</feature>
<evidence type="ECO:0000313" key="8">
    <source>
        <dbReference type="Proteomes" id="UP001152320"/>
    </source>
</evidence>
<dbReference type="InterPro" id="IPR029020">
    <property type="entry name" value="Ammonium/urea_transptr"/>
</dbReference>
<dbReference type="GO" id="GO:0097272">
    <property type="term" value="P:ammonium homeostasis"/>
    <property type="evidence" value="ECO:0007669"/>
    <property type="project" value="TreeGrafter"/>
</dbReference>
<dbReference type="EMBL" id="JAIZAY010000014">
    <property type="protein sequence ID" value="KAJ8029863.1"/>
    <property type="molecule type" value="Genomic_DNA"/>
</dbReference>
<keyword evidence="3 5" id="KW-1133">Transmembrane helix</keyword>
<dbReference type="PANTHER" id="PTHR11730">
    <property type="entry name" value="AMMONIUM TRANSPORTER"/>
    <property type="match status" value="1"/>
</dbReference>
<feature type="transmembrane region" description="Helical" evidence="5">
    <location>
        <begin position="245"/>
        <end position="263"/>
    </location>
</feature>
<feature type="domain" description="Ammonium transporter AmtB-like" evidence="6">
    <location>
        <begin position="35"/>
        <end position="235"/>
    </location>
</feature>
<dbReference type="Proteomes" id="UP001152320">
    <property type="component" value="Chromosome 14"/>
</dbReference>
<evidence type="ECO:0000256" key="4">
    <source>
        <dbReference type="ARBA" id="ARBA00023136"/>
    </source>
</evidence>